<keyword evidence="1" id="KW-0175">Coiled coil</keyword>
<keyword evidence="2" id="KW-0732">Signal</keyword>
<dbReference type="Gene3D" id="1.20.1600.10">
    <property type="entry name" value="Outer membrane efflux proteins (OEP)"/>
    <property type="match status" value="1"/>
</dbReference>
<evidence type="ECO:0000313" key="4">
    <source>
        <dbReference type="Proteomes" id="UP001239462"/>
    </source>
</evidence>
<dbReference type="EMBL" id="JASZZN010000013">
    <property type="protein sequence ID" value="MDM4017266.1"/>
    <property type="molecule type" value="Genomic_DNA"/>
</dbReference>
<proteinExistence type="predicted"/>
<dbReference type="Proteomes" id="UP001239462">
    <property type="component" value="Unassembled WGS sequence"/>
</dbReference>
<feature type="coiled-coil region" evidence="1">
    <location>
        <begin position="572"/>
        <end position="613"/>
    </location>
</feature>
<sequence>MKAKGKRTRTAKRNRLLGCIAGLSTAAVSLFSVPGCHRQYYRKQADQEVSQLLREKSSHLARRPTADFNVYADRRSRMFNPFDLDFQPMPLDDPASYRYMQCVDGRRGYPMWEAAGVTNAAESPDWWQFLPLNENGVLVLNNDTAVQLALLHSPDYQEQLEQLYLSALDVSSERFRFDTQFFADSGTTFAAAGSGASAIGLDRNVTMSRAFATGSQLVVGLANEIIWTLDGPNTQSASTILDFSFIQPFLLNAGRDVVMERLTLSERRLLANVRSFERYRRSFYLNITIGRNTESSVSRSGGVFGVGLQGFSGVGSGFGGLGGGGGVSGGGFAGAQAGGFLGLLQTQVQIRNQQENIARLSETLLVLENTLIELLTTIPDDPQEIVSQRLQVAQQRSELLQRQTVLVGDQRDYQSSLDSFLTDLGLPPYICVEIEDPYLQRFELIDTELRSRRTELVGIRRNIGLQNIAILEETRQEIDPETDLPISAMTWSNSIAGALREIQSELGPLKDFLQQLQTDDASRVRADIALLAEAIPKRLEQNQQLLRLYETERENICTLLNVDSIDESLFDVESLRTLQNELTEELDALLERYAEYSEKVETIEARLENMLATNAEQSEGKELADKLREEIILEIQDMMLQLGDDVLQLQLYQARARTESALLPVVDIEPTEAFEIARRNRRDWANSRAALVDQWRLIEFNADALESGLDLVVEGGIGGDGNSPWTFNNDNTTIRMGLRWDAPITRLQERNTYRQALISFEQAKRNYYQYEDGIWRLLRNQIRQLQANRITFEYGRQSVRIATSQIELNEDIRELRDARGLSSGPTAARDTITALTALLNAQNTLLNVYVNYEVLRRNLQFDLGTMEITPEGMWIDQEELDPDYLLSLTGTTVDGLPSGQCTDCCLPLRQQPQPPRYDQRILVDEPALLEFDQMPVQPVPVEVDLIDQVNFEGLDLN</sequence>
<name>A0ABT7PM94_9BACT</name>
<dbReference type="SUPFAM" id="SSF56954">
    <property type="entry name" value="Outer membrane efflux proteins (OEP)"/>
    <property type="match status" value="1"/>
</dbReference>
<organism evidence="3 4">
    <name type="scientific">Roseiconus lacunae</name>
    <dbReference type="NCBI Taxonomy" id="2605694"/>
    <lineage>
        <taxon>Bacteria</taxon>
        <taxon>Pseudomonadati</taxon>
        <taxon>Planctomycetota</taxon>
        <taxon>Planctomycetia</taxon>
        <taxon>Pirellulales</taxon>
        <taxon>Pirellulaceae</taxon>
        <taxon>Roseiconus</taxon>
    </lineage>
</organism>
<keyword evidence="4" id="KW-1185">Reference proteome</keyword>
<feature type="chain" id="PRO_5045251143" description="Outer membrane efflux protein" evidence="2">
    <location>
        <begin position="27"/>
        <end position="957"/>
    </location>
</feature>
<evidence type="ECO:0000313" key="3">
    <source>
        <dbReference type="EMBL" id="MDM4017266.1"/>
    </source>
</evidence>
<evidence type="ECO:0000256" key="1">
    <source>
        <dbReference type="SAM" id="Coils"/>
    </source>
</evidence>
<dbReference type="PANTHER" id="PTHR30203:SF33">
    <property type="entry name" value="BLR4455 PROTEIN"/>
    <property type="match status" value="1"/>
</dbReference>
<feature type="coiled-coil region" evidence="1">
    <location>
        <begin position="343"/>
        <end position="370"/>
    </location>
</feature>
<dbReference type="PANTHER" id="PTHR30203">
    <property type="entry name" value="OUTER MEMBRANE CATION EFFLUX PROTEIN"/>
    <property type="match status" value="1"/>
</dbReference>
<gene>
    <name evidence="3" type="ORF">QTN89_17600</name>
</gene>
<protein>
    <recommendedName>
        <fullName evidence="5">Outer membrane efflux protein</fullName>
    </recommendedName>
</protein>
<accession>A0ABT7PM94</accession>
<comment type="caution">
    <text evidence="3">The sequence shown here is derived from an EMBL/GenBank/DDBJ whole genome shotgun (WGS) entry which is preliminary data.</text>
</comment>
<reference evidence="3 4" key="1">
    <citation type="submission" date="2023-06" db="EMBL/GenBank/DDBJ databases">
        <title>Roseiconus lacunae JC819 isolated from Gulf of Mannar region, Tamil Nadu.</title>
        <authorList>
            <person name="Pk S."/>
            <person name="Ch S."/>
            <person name="Ch V.R."/>
        </authorList>
    </citation>
    <scope>NUCLEOTIDE SEQUENCE [LARGE SCALE GENOMIC DNA]</scope>
    <source>
        <strain evidence="3 4">JC819</strain>
    </source>
</reference>
<feature type="signal peptide" evidence="2">
    <location>
        <begin position="1"/>
        <end position="26"/>
    </location>
</feature>
<dbReference type="RefSeq" id="WP_230776122.1">
    <property type="nucleotide sequence ID" value="NZ_JAJMQV010000084.1"/>
</dbReference>
<dbReference type="InterPro" id="IPR010131">
    <property type="entry name" value="MdtP/NodT-like"/>
</dbReference>
<evidence type="ECO:0000256" key="2">
    <source>
        <dbReference type="SAM" id="SignalP"/>
    </source>
</evidence>
<evidence type="ECO:0008006" key="5">
    <source>
        <dbReference type="Google" id="ProtNLM"/>
    </source>
</evidence>